<evidence type="ECO:0000259" key="2">
    <source>
        <dbReference type="Pfam" id="PF03313"/>
    </source>
</evidence>
<keyword evidence="3" id="KW-0456">Lyase</keyword>
<protein>
    <recommendedName>
        <fullName evidence="1">UPF0597 protein NX722_21440</fullName>
    </recommendedName>
</protein>
<name>A0ABT3N0J2_9GAMM</name>
<dbReference type="PIRSF" id="PIRSF006054">
    <property type="entry name" value="UCP006054"/>
    <property type="match status" value="1"/>
</dbReference>
<dbReference type="PANTHER" id="PTHR30501">
    <property type="entry name" value="UPF0597 PROTEIN YHAM"/>
    <property type="match status" value="1"/>
</dbReference>
<evidence type="ECO:0000313" key="3">
    <source>
        <dbReference type="EMBL" id="MCW7555141.1"/>
    </source>
</evidence>
<sequence length="426" mass="44645">MKPQWSQYINIIKSVVKPALGCTEPISAAYAAAVATSILGTQPETVKVKVSENLYKNAVGVFVPGTGYKGLHIAAAAGAVAGAPDMGLEVLKDISADDVAAAKQMIDKGQIEVEAIASDVFIYCEVMAEAGTDRATVEISGGHTRITEKTLNGESLFKLDTSNADSGTTESVCEGVDISVRGIYEFATEIEPESILFMNEAAELNCALSQEGMSYDYGLKVGRTMMDQIDQGVLGEDLINRTVMRTSAASDARMGGAVLPAMSNYGSGNQGIAATVPVVEMARFRNVGEEMQARALAMSHLMAIYIKSHYPPLSAFCGNSVTSSASAFAMTYLSGGSFEQCSHAMQNVMSDCSGMVCDGAKSSCAMKVATSSGAAVRSCLMALSGSVANEQGIIAETVEETIRNVGNMVSTGMPNTDHAIIRIMTA</sequence>
<accession>A0ABT3N0J2</accession>
<evidence type="ECO:0000313" key="4">
    <source>
        <dbReference type="Proteomes" id="UP001209854"/>
    </source>
</evidence>
<dbReference type="PANTHER" id="PTHR30501:SF2">
    <property type="entry name" value="UPF0597 PROTEIN YHAM"/>
    <property type="match status" value="1"/>
</dbReference>
<comment type="similarity">
    <text evidence="1">Belongs to the UPF0597 family.</text>
</comment>
<dbReference type="InterPro" id="IPR021144">
    <property type="entry name" value="UPF0597"/>
</dbReference>
<proteinExistence type="inferred from homology"/>
<feature type="domain" description="Serine dehydratase-like alpha subunit" evidence="2">
    <location>
        <begin position="87"/>
        <end position="421"/>
    </location>
</feature>
<dbReference type="InterPro" id="IPR005130">
    <property type="entry name" value="Ser_deHydtase-like_asu"/>
</dbReference>
<reference evidence="3 4" key="1">
    <citation type="submission" date="2022-10" db="EMBL/GenBank/DDBJ databases">
        <title>High-quality genome sequences of two octocoral-associated bacteria, Endozoicomonas euniceicola EF212 and Endozoicomonas gorgoniicola PS125.</title>
        <authorList>
            <person name="Chiou Y.-J."/>
            <person name="Chen Y.-H."/>
        </authorList>
    </citation>
    <scope>NUCLEOTIDE SEQUENCE [LARGE SCALE GENOMIC DNA]</scope>
    <source>
        <strain evidence="3 4">PS125</strain>
    </source>
</reference>
<keyword evidence="4" id="KW-1185">Reference proteome</keyword>
<dbReference type="GO" id="GO:0003941">
    <property type="term" value="F:L-serine ammonia-lyase activity"/>
    <property type="evidence" value="ECO:0007669"/>
    <property type="project" value="UniProtKB-EC"/>
</dbReference>
<dbReference type="Proteomes" id="UP001209854">
    <property type="component" value="Unassembled WGS sequence"/>
</dbReference>
<evidence type="ECO:0000256" key="1">
    <source>
        <dbReference type="HAMAP-Rule" id="MF_01845"/>
    </source>
</evidence>
<dbReference type="Pfam" id="PF03313">
    <property type="entry name" value="SDH_alpha"/>
    <property type="match status" value="1"/>
</dbReference>
<organism evidence="3 4">
    <name type="scientific">Endozoicomonas gorgoniicola</name>
    <dbReference type="NCBI Taxonomy" id="1234144"/>
    <lineage>
        <taxon>Bacteria</taxon>
        <taxon>Pseudomonadati</taxon>
        <taxon>Pseudomonadota</taxon>
        <taxon>Gammaproteobacteria</taxon>
        <taxon>Oceanospirillales</taxon>
        <taxon>Endozoicomonadaceae</taxon>
        <taxon>Endozoicomonas</taxon>
    </lineage>
</organism>
<gene>
    <name evidence="3" type="ORF">NX722_21440</name>
</gene>
<dbReference type="HAMAP" id="MF_01845">
    <property type="entry name" value="UPF0597"/>
    <property type="match status" value="1"/>
</dbReference>
<dbReference type="EMBL" id="JAPFCC010000001">
    <property type="protein sequence ID" value="MCW7555141.1"/>
    <property type="molecule type" value="Genomic_DNA"/>
</dbReference>
<comment type="caution">
    <text evidence="3">The sequence shown here is derived from an EMBL/GenBank/DDBJ whole genome shotgun (WGS) entry which is preliminary data.</text>
</comment>
<dbReference type="RefSeq" id="WP_262564922.1">
    <property type="nucleotide sequence ID" value="NZ_JAPFCC010000001.1"/>
</dbReference>